<reference evidence="1 2" key="1">
    <citation type="journal article" date="2010" name="Proc. Natl. Acad. Sci. U.S.A.">
        <title>Insights into evolution of multicellular fungi from the assembled chromosomes of the mushroom Coprinopsis cinerea (Coprinus cinereus).</title>
        <authorList>
            <person name="Stajich J.E."/>
            <person name="Wilke S.K."/>
            <person name="Ahren D."/>
            <person name="Au C.H."/>
            <person name="Birren B.W."/>
            <person name="Borodovsky M."/>
            <person name="Burns C."/>
            <person name="Canback B."/>
            <person name="Casselton L.A."/>
            <person name="Cheng C.K."/>
            <person name="Deng J."/>
            <person name="Dietrich F.S."/>
            <person name="Fargo D.C."/>
            <person name="Farman M.L."/>
            <person name="Gathman A.C."/>
            <person name="Goldberg J."/>
            <person name="Guigo R."/>
            <person name="Hoegger P.J."/>
            <person name="Hooker J.B."/>
            <person name="Huggins A."/>
            <person name="James T.Y."/>
            <person name="Kamada T."/>
            <person name="Kilaru S."/>
            <person name="Kodira C."/>
            <person name="Kues U."/>
            <person name="Kupfer D."/>
            <person name="Kwan H.S."/>
            <person name="Lomsadze A."/>
            <person name="Li W."/>
            <person name="Lilly W.W."/>
            <person name="Ma L.J."/>
            <person name="Mackey A.J."/>
            <person name="Manning G."/>
            <person name="Martin F."/>
            <person name="Muraguchi H."/>
            <person name="Natvig D.O."/>
            <person name="Palmerini H."/>
            <person name="Ramesh M.A."/>
            <person name="Rehmeyer C.J."/>
            <person name="Roe B.A."/>
            <person name="Shenoy N."/>
            <person name="Stanke M."/>
            <person name="Ter-Hovhannisyan V."/>
            <person name="Tunlid A."/>
            <person name="Velagapudi R."/>
            <person name="Vision T.J."/>
            <person name="Zeng Q."/>
            <person name="Zolan M.E."/>
            <person name="Pukkila P.J."/>
        </authorList>
    </citation>
    <scope>NUCLEOTIDE SEQUENCE [LARGE SCALE GENOMIC DNA]</scope>
    <source>
        <strain evidence="2">Okayama-7 / 130 / ATCC MYA-4618 / FGSC 9003</strain>
    </source>
</reference>
<keyword evidence="2" id="KW-1185">Reference proteome</keyword>
<dbReference type="HOGENOM" id="CLU_1468092_0_0_1"/>
<evidence type="ECO:0000313" key="2">
    <source>
        <dbReference type="Proteomes" id="UP000001861"/>
    </source>
</evidence>
<evidence type="ECO:0000313" key="1">
    <source>
        <dbReference type="EMBL" id="EFI27386.1"/>
    </source>
</evidence>
<dbReference type="GeneID" id="9378798"/>
<gene>
    <name evidence="1" type="ORF">CC1G_14857</name>
</gene>
<dbReference type="VEuPathDB" id="FungiDB:CC1G_14857"/>
<name>D6RNW2_COPC7</name>
<sequence length="184" mass="19551">MAQCYLGTGSWTGSIPPFHSTLRGQDECLAMSRNSILGSSNAAMIRICPLGKRLKLGWWASGRFSPLFMLLTLLPRPVFGFDTSMSSVLRPQVAISSSKRTSSGAFSLIRIKKLLGETQSDAPAFCKGAEFTSLGSLAGLHGQEGCHLTKSKALQNSSQDTVVGGGLEWQDGLLKPRAMVTGAG</sequence>
<dbReference type="EMBL" id="AACS02000007">
    <property type="protein sequence ID" value="EFI27386.1"/>
    <property type="molecule type" value="Genomic_DNA"/>
</dbReference>
<dbReference type="InParanoid" id="D6RNW2"/>
<dbReference type="AlphaFoldDB" id="D6RNW2"/>
<dbReference type="Proteomes" id="UP000001861">
    <property type="component" value="Unassembled WGS sequence"/>
</dbReference>
<protein>
    <submittedName>
        <fullName evidence="1">Uncharacterized protein</fullName>
    </submittedName>
</protein>
<dbReference type="RefSeq" id="XP_002910880.1">
    <property type="nucleotide sequence ID" value="XM_002910834.1"/>
</dbReference>
<organism evidence="1 2">
    <name type="scientific">Coprinopsis cinerea (strain Okayama-7 / 130 / ATCC MYA-4618 / FGSC 9003)</name>
    <name type="common">Inky cap fungus</name>
    <name type="synonym">Hormographiella aspergillata</name>
    <dbReference type="NCBI Taxonomy" id="240176"/>
    <lineage>
        <taxon>Eukaryota</taxon>
        <taxon>Fungi</taxon>
        <taxon>Dikarya</taxon>
        <taxon>Basidiomycota</taxon>
        <taxon>Agaricomycotina</taxon>
        <taxon>Agaricomycetes</taxon>
        <taxon>Agaricomycetidae</taxon>
        <taxon>Agaricales</taxon>
        <taxon>Agaricineae</taxon>
        <taxon>Psathyrellaceae</taxon>
        <taxon>Coprinopsis</taxon>
    </lineage>
</organism>
<proteinExistence type="predicted"/>
<accession>D6RNW2</accession>
<comment type="caution">
    <text evidence="1">The sequence shown here is derived from an EMBL/GenBank/DDBJ whole genome shotgun (WGS) entry which is preliminary data.</text>
</comment>
<dbReference type="KEGG" id="cci:CC1G_14857"/>